<evidence type="ECO:0000256" key="4">
    <source>
        <dbReference type="ARBA" id="ARBA00022989"/>
    </source>
</evidence>
<feature type="transmembrane region" description="Helical" evidence="6">
    <location>
        <begin position="12"/>
        <end position="31"/>
    </location>
</feature>
<evidence type="ECO:0000256" key="6">
    <source>
        <dbReference type="SAM" id="Phobius"/>
    </source>
</evidence>
<reference evidence="7 8" key="1">
    <citation type="journal article" date="2021" name="Elife">
        <title>Chloroplast acquisition without the gene transfer in kleptoplastic sea slugs, Plakobranchus ocellatus.</title>
        <authorList>
            <person name="Maeda T."/>
            <person name="Takahashi S."/>
            <person name="Yoshida T."/>
            <person name="Shimamura S."/>
            <person name="Takaki Y."/>
            <person name="Nagai Y."/>
            <person name="Toyoda A."/>
            <person name="Suzuki Y."/>
            <person name="Arimoto A."/>
            <person name="Ishii H."/>
            <person name="Satoh N."/>
            <person name="Nishiyama T."/>
            <person name="Hasebe M."/>
            <person name="Maruyama T."/>
            <person name="Minagawa J."/>
            <person name="Obokata J."/>
            <person name="Shigenobu S."/>
        </authorList>
    </citation>
    <scope>NUCLEOTIDE SEQUENCE [LARGE SCALE GENOMIC DNA]</scope>
</reference>
<accession>A0AAV4JPM7</accession>
<keyword evidence="4 6" id="KW-1133">Transmembrane helix</keyword>
<dbReference type="AlphaFoldDB" id="A0AAV4JPM7"/>
<dbReference type="InterPro" id="IPR026572">
    <property type="entry name" value="TMEM267"/>
</dbReference>
<keyword evidence="8" id="KW-1185">Reference proteome</keyword>
<comment type="caution">
    <text evidence="7">The sequence shown here is derived from an EMBL/GenBank/DDBJ whole genome shotgun (WGS) entry which is preliminary data.</text>
</comment>
<proteinExistence type="predicted"/>
<dbReference type="EMBL" id="BMAT01003262">
    <property type="protein sequence ID" value="GFS22551.1"/>
    <property type="molecule type" value="Genomic_DNA"/>
</dbReference>
<name>A0AAV4JPM7_9GAST</name>
<evidence type="ECO:0000256" key="1">
    <source>
        <dbReference type="ARBA" id="ARBA00004141"/>
    </source>
</evidence>
<dbReference type="Proteomes" id="UP000762676">
    <property type="component" value="Unassembled WGS sequence"/>
</dbReference>
<keyword evidence="3 6" id="KW-0812">Transmembrane</keyword>
<organism evidence="7 8">
    <name type="scientific">Elysia marginata</name>
    <dbReference type="NCBI Taxonomy" id="1093978"/>
    <lineage>
        <taxon>Eukaryota</taxon>
        <taxon>Metazoa</taxon>
        <taxon>Spiralia</taxon>
        <taxon>Lophotrochozoa</taxon>
        <taxon>Mollusca</taxon>
        <taxon>Gastropoda</taxon>
        <taxon>Heterobranchia</taxon>
        <taxon>Euthyneura</taxon>
        <taxon>Panpulmonata</taxon>
        <taxon>Sacoglossa</taxon>
        <taxon>Placobranchoidea</taxon>
        <taxon>Plakobranchidae</taxon>
        <taxon>Elysia</taxon>
    </lineage>
</organism>
<feature type="transmembrane region" description="Helical" evidence="6">
    <location>
        <begin position="123"/>
        <end position="140"/>
    </location>
</feature>
<dbReference type="PANTHER" id="PTHR13628:SF1">
    <property type="entry name" value="TRANSMEMBRANE PROTEIN 267"/>
    <property type="match status" value="1"/>
</dbReference>
<evidence type="ECO:0000313" key="7">
    <source>
        <dbReference type="EMBL" id="GFS22551.1"/>
    </source>
</evidence>
<dbReference type="PANTHER" id="PTHR13628">
    <property type="entry name" value="TRANSMEMBRANE PROTEIN 267"/>
    <property type="match status" value="1"/>
</dbReference>
<dbReference type="GO" id="GO:0016020">
    <property type="term" value="C:membrane"/>
    <property type="evidence" value="ECO:0007669"/>
    <property type="project" value="UniProtKB-SubCell"/>
</dbReference>
<feature type="transmembrane region" description="Helical" evidence="6">
    <location>
        <begin position="184"/>
        <end position="205"/>
    </location>
</feature>
<keyword evidence="5 6" id="KW-0472">Membrane</keyword>
<evidence type="ECO:0000256" key="5">
    <source>
        <dbReference type="ARBA" id="ARBA00023136"/>
    </source>
</evidence>
<comment type="subcellular location">
    <subcellularLocation>
        <location evidence="1">Membrane</location>
        <topology evidence="1">Multi-pass membrane protein</topology>
    </subcellularLocation>
</comment>
<feature type="transmembrane region" description="Helical" evidence="6">
    <location>
        <begin position="147"/>
        <end position="164"/>
    </location>
</feature>
<gene>
    <name evidence="7" type="ORF">ElyMa_001618500</name>
</gene>
<sequence>MTSFVEMLRVAFPAPILSLFLCCIIVTVCLTGDIMLTKVPLQSSSGRFYNSAIVRAFIDSSTHALVGFFVWAMVENSSLLTDWSKWFNCVAAAVLAASVDLDHFLAAGSLSLKKALHLSKRPPFHNTSLVFGVTFAIIVLNKWRPKTWIFALMFLSAWLSHHIRDANHRGLWIFPFGHTSLFSTQLYIGCILVLAFCVRLSTVLLTKPSSSAPAGNIVRTV</sequence>
<protein>
    <recommendedName>
        <fullName evidence="2">Transmembrane protein 267</fullName>
    </recommendedName>
</protein>
<evidence type="ECO:0000313" key="8">
    <source>
        <dbReference type="Proteomes" id="UP000762676"/>
    </source>
</evidence>
<evidence type="ECO:0000256" key="3">
    <source>
        <dbReference type="ARBA" id="ARBA00022692"/>
    </source>
</evidence>
<feature type="transmembrane region" description="Helical" evidence="6">
    <location>
        <begin position="52"/>
        <end position="74"/>
    </location>
</feature>
<evidence type="ECO:0000256" key="2">
    <source>
        <dbReference type="ARBA" id="ARBA00013977"/>
    </source>
</evidence>